<dbReference type="AlphaFoldDB" id="A0AAW6SYA6"/>
<evidence type="ECO:0000313" key="2">
    <source>
        <dbReference type="Proteomes" id="UP001159179"/>
    </source>
</evidence>
<protein>
    <submittedName>
        <fullName evidence="1">Uncharacterized protein</fullName>
    </submittedName>
</protein>
<name>A0AAW6SYA6_9BACI</name>
<comment type="caution">
    <text evidence="1">The sequence shown here is derived from an EMBL/GenBank/DDBJ whole genome shotgun (WGS) entry which is preliminary data.</text>
</comment>
<gene>
    <name evidence="1" type="ORF">P5X88_15260</name>
</gene>
<evidence type="ECO:0000313" key="1">
    <source>
        <dbReference type="EMBL" id="MDH5162293.1"/>
    </source>
</evidence>
<organism evidence="1 2">
    <name type="scientific">Heyndrickxia oleronia</name>
    <dbReference type="NCBI Taxonomy" id="38875"/>
    <lineage>
        <taxon>Bacteria</taxon>
        <taxon>Bacillati</taxon>
        <taxon>Bacillota</taxon>
        <taxon>Bacilli</taxon>
        <taxon>Bacillales</taxon>
        <taxon>Bacillaceae</taxon>
        <taxon>Heyndrickxia</taxon>
    </lineage>
</organism>
<proteinExistence type="predicted"/>
<sequence length="210" mass="23975">MMYKKSLIIIGVILLIAVGLYTYSNNRTVEKKAAISDNMEKSSSVNSIDKIIKKAPPKLVELLKTPSKLPFKVHKAEAELHDIVFRGGKSVTKTKLNDEERASRDMTSLPYKEVNFEQIFLGDEINLSILAQPGNVETIYGEPTDVKKIHIKDGSSADYVDYDFNQNVTWKDPETNITYLIDITLYDKERKGRFSEQEIAEMIESFKYIK</sequence>
<dbReference type="EMBL" id="JAROYP010000009">
    <property type="protein sequence ID" value="MDH5162293.1"/>
    <property type="molecule type" value="Genomic_DNA"/>
</dbReference>
<dbReference type="Proteomes" id="UP001159179">
    <property type="component" value="Unassembled WGS sequence"/>
</dbReference>
<reference evidence="1" key="1">
    <citation type="submission" date="2023-03" db="EMBL/GenBank/DDBJ databases">
        <title>Bacterial isolates from washroom surfaces on a university campus.</title>
        <authorList>
            <person name="Holman D.B."/>
            <person name="Gzyl K.E."/>
            <person name="Taheri A.E."/>
        </authorList>
    </citation>
    <scope>NUCLEOTIDE SEQUENCE</scope>
    <source>
        <strain evidence="1">RD03</strain>
    </source>
</reference>
<accession>A0AAW6SYA6</accession>